<keyword evidence="3" id="KW-0378">Hydrolase</keyword>
<gene>
    <name evidence="5" type="ORF">AY555_08130</name>
</gene>
<dbReference type="KEGG" id="hjo:AY555_08130"/>
<proteinExistence type="predicted"/>
<dbReference type="PANTHER" id="PTHR43176">
    <property type="entry name" value="3-HYDROXYISOBUTYRYL-COA HYDROLASE-RELATED"/>
    <property type="match status" value="1"/>
</dbReference>
<dbReference type="Proteomes" id="UP000076066">
    <property type="component" value="Chromosome"/>
</dbReference>
<dbReference type="InterPro" id="IPR032259">
    <property type="entry name" value="HIBYL-CoA-H"/>
</dbReference>
<dbReference type="EMBL" id="CP014525">
    <property type="protein sequence ID" value="AMW35149.1"/>
    <property type="molecule type" value="Genomic_DNA"/>
</dbReference>
<evidence type="ECO:0000256" key="2">
    <source>
        <dbReference type="ARBA" id="ARBA00011915"/>
    </source>
</evidence>
<dbReference type="Pfam" id="PF16113">
    <property type="entry name" value="ECH_2"/>
    <property type="match status" value="1"/>
</dbReference>
<dbReference type="GeneID" id="53317124"/>
<sequence>MVCISEIHAVSDEVVFSARNSLGLVLLNRPGALNALSLGQIVLLTQQLQAWMHDDTIKAVLIEGAGDRAFCAGGDIRAMADAGRCGDSVALRQFFSSEYRLNRLIKVYPKPFLAFMDGITMGGGVGLSVHGTRRIATERTVFAMPETGIGLFPDVGGTFFLPRMPGRTGLYLALTGARMEAADTVFTGAATHFMPSNRGDDFLDALACALEGCDVARALDTVDAVLGQFSEDVGPAPLQALQEEIRRCFSGASVAMILKDLVAEGTRWACQQREELLRKSPLSLLVTFNQMQRGAELDFDAAMALEYRLAPRMALGHDFLEGVRAALIDKDRNPVWVPKSIDSISPAEVEAYFRPAEEGELVFY</sequence>
<accession>A0A143DEZ1</accession>
<evidence type="ECO:0000256" key="1">
    <source>
        <dbReference type="ARBA" id="ARBA00001709"/>
    </source>
</evidence>
<evidence type="ECO:0000313" key="5">
    <source>
        <dbReference type="EMBL" id="AMW35149.1"/>
    </source>
</evidence>
<dbReference type="STRING" id="1549855.AY555_08130"/>
<protein>
    <recommendedName>
        <fullName evidence="2">3-hydroxyisobutyryl-CoA hydrolase</fullName>
        <ecNumber evidence="2">3.1.2.4</ecNumber>
    </recommendedName>
</protein>
<dbReference type="AlphaFoldDB" id="A0A143DEZ1"/>
<dbReference type="OrthoDB" id="9790967at2"/>
<evidence type="ECO:0000259" key="4">
    <source>
        <dbReference type="Pfam" id="PF16113"/>
    </source>
</evidence>
<evidence type="ECO:0000256" key="3">
    <source>
        <dbReference type="ARBA" id="ARBA00022801"/>
    </source>
</evidence>
<comment type="catalytic activity">
    <reaction evidence="1">
        <text>3-hydroxy-2-methylpropanoyl-CoA + H2O = 3-hydroxy-2-methylpropanoate + CoA + H(+)</text>
        <dbReference type="Rhea" id="RHEA:20888"/>
        <dbReference type="ChEBI" id="CHEBI:11805"/>
        <dbReference type="ChEBI" id="CHEBI:15377"/>
        <dbReference type="ChEBI" id="CHEBI:15378"/>
        <dbReference type="ChEBI" id="CHEBI:57287"/>
        <dbReference type="ChEBI" id="CHEBI:57340"/>
        <dbReference type="EC" id="3.1.2.4"/>
    </reaction>
</comment>
<dbReference type="EC" id="3.1.2.4" evidence="2"/>
<keyword evidence="6" id="KW-1185">Reference proteome</keyword>
<reference evidence="5 6" key="1">
    <citation type="submission" date="2016-02" db="EMBL/GenBank/DDBJ databases">
        <title>Complete Genome of H5569, the type strain of the newly described species Haematospirillium jordaniae.</title>
        <authorList>
            <person name="Nicholson A.C."/>
            <person name="Humrighouse B.W."/>
            <person name="Loparov V."/>
            <person name="McQuiston J.R."/>
        </authorList>
    </citation>
    <scope>NUCLEOTIDE SEQUENCE [LARGE SCALE GENOMIC DNA]</scope>
    <source>
        <strain evidence="5 6">H5569</strain>
    </source>
</reference>
<dbReference type="RefSeq" id="WP_066135473.1">
    <property type="nucleotide sequence ID" value="NZ_CP014525.1"/>
</dbReference>
<dbReference type="Gene3D" id="3.90.226.10">
    <property type="entry name" value="2-enoyl-CoA Hydratase, Chain A, domain 1"/>
    <property type="match status" value="1"/>
</dbReference>
<dbReference type="CDD" id="cd06558">
    <property type="entry name" value="crotonase-like"/>
    <property type="match status" value="1"/>
</dbReference>
<dbReference type="GO" id="GO:0006574">
    <property type="term" value="P:L-valine catabolic process"/>
    <property type="evidence" value="ECO:0007669"/>
    <property type="project" value="TreeGrafter"/>
</dbReference>
<evidence type="ECO:0000313" key="6">
    <source>
        <dbReference type="Proteomes" id="UP000076066"/>
    </source>
</evidence>
<dbReference type="InterPro" id="IPR045004">
    <property type="entry name" value="ECH_dom"/>
</dbReference>
<dbReference type="FunFam" id="3.90.226.10:FF:000026">
    <property type="entry name" value="3-hydroxyisobutyryl-CoA hydrolase, mitochondrial"/>
    <property type="match status" value="1"/>
</dbReference>
<organism evidence="5 6">
    <name type="scientific">Haematospirillum jordaniae</name>
    <dbReference type="NCBI Taxonomy" id="1549855"/>
    <lineage>
        <taxon>Bacteria</taxon>
        <taxon>Pseudomonadati</taxon>
        <taxon>Pseudomonadota</taxon>
        <taxon>Alphaproteobacteria</taxon>
        <taxon>Rhodospirillales</taxon>
        <taxon>Novispirillaceae</taxon>
        <taxon>Haematospirillum</taxon>
    </lineage>
</organism>
<name>A0A143DEZ1_9PROT</name>
<dbReference type="PANTHER" id="PTHR43176:SF3">
    <property type="entry name" value="3-HYDROXYISOBUTYRYL-COA HYDROLASE, MITOCHONDRIAL"/>
    <property type="match status" value="1"/>
</dbReference>
<feature type="domain" description="Enoyl-CoA hydratase/isomerase" evidence="4">
    <location>
        <begin position="23"/>
        <end position="353"/>
    </location>
</feature>
<dbReference type="InterPro" id="IPR029045">
    <property type="entry name" value="ClpP/crotonase-like_dom_sf"/>
</dbReference>
<dbReference type="SUPFAM" id="SSF52096">
    <property type="entry name" value="ClpP/crotonase"/>
    <property type="match status" value="1"/>
</dbReference>
<dbReference type="GO" id="GO:0003860">
    <property type="term" value="F:3-hydroxyisobutyryl-CoA hydrolase activity"/>
    <property type="evidence" value="ECO:0007669"/>
    <property type="project" value="UniProtKB-EC"/>
</dbReference>
<dbReference type="NCBIfam" id="NF004127">
    <property type="entry name" value="PRK05617.1"/>
    <property type="match status" value="1"/>
</dbReference>